<keyword evidence="2" id="KW-1133">Transmembrane helix</keyword>
<dbReference type="AlphaFoldDB" id="A0A9R1XQQ6"/>
<sequence length="300" mass="35033">MKIHRWRAMCLEKPIIARDLPIIKKYVNHGVNGLLFPKENVKALTQITLQVVSKGKLSSLATNIASTREDTAKNMMALDSIEGYASLIENILHLPSEVASPREISEIPSDIKTKWQWHLFEAIEDREYVNRTLRIHHLLDKVEGQRNRAPRAILEIPTNDSFIYDLWEEEKRDQIMKARRAREDDEVRDKSEQPRGTWEEVYKNAKKADRNKNDLHESDDGELERTGQPFQQKPLNLHFSRNSLDAPDSKTLLLPDYFFFLSTHWFLFFFYPVPMIYMMDCTENDCSSLLKSSTKVLDIP</sequence>
<accession>A0A9R1XQQ6</accession>
<dbReference type="Gene3D" id="3.40.50.2000">
    <property type="entry name" value="Glycogen Phosphorylase B"/>
    <property type="match status" value="1"/>
</dbReference>
<keyword evidence="2" id="KW-0472">Membrane</keyword>
<gene>
    <name evidence="3" type="ORF">LSAT_V11C300134880</name>
</gene>
<name>A0A9R1XQQ6_LACSA</name>
<dbReference type="SUPFAM" id="SSF53756">
    <property type="entry name" value="UDP-Glycosyltransferase/glycogen phosphorylase"/>
    <property type="match status" value="1"/>
</dbReference>
<keyword evidence="4" id="KW-1185">Reference proteome</keyword>
<dbReference type="EMBL" id="NBSK02000003">
    <property type="protein sequence ID" value="KAJ0216002.1"/>
    <property type="molecule type" value="Genomic_DNA"/>
</dbReference>
<evidence type="ECO:0000313" key="4">
    <source>
        <dbReference type="Proteomes" id="UP000235145"/>
    </source>
</evidence>
<feature type="transmembrane region" description="Helical" evidence="2">
    <location>
        <begin position="257"/>
        <end position="279"/>
    </location>
</feature>
<dbReference type="PANTHER" id="PTHR46635">
    <property type="entry name" value="GLYCOSYL TRANSFERASE FAMILY 1 PROTEIN"/>
    <property type="match status" value="1"/>
</dbReference>
<evidence type="ECO:0000313" key="3">
    <source>
        <dbReference type="EMBL" id="KAJ0216002.1"/>
    </source>
</evidence>
<evidence type="ECO:0000256" key="2">
    <source>
        <dbReference type="SAM" id="Phobius"/>
    </source>
</evidence>
<dbReference type="Proteomes" id="UP000235145">
    <property type="component" value="Unassembled WGS sequence"/>
</dbReference>
<comment type="caution">
    <text evidence="3">The sequence shown here is derived from an EMBL/GenBank/DDBJ whole genome shotgun (WGS) entry which is preliminary data.</text>
</comment>
<keyword evidence="2" id="KW-0812">Transmembrane</keyword>
<feature type="compositionally biased region" description="Basic and acidic residues" evidence="1">
    <location>
        <begin position="178"/>
        <end position="218"/>
    </location>
</feature>
<proteinExistence type="predicted"/>
<reference evidence="3 4" key="1">
    <citation type="journal article" date="2017" name="Nat. Commun.">
        <title>Genome assembly with in vitro proximity ligation data and whole-genome triplication in lettuce.</title>
        <authorList>
            <person name="Reyes-Chin-Wo S."/>
            <person name="Wang Z."/>
            <person name="Yang X."/>
            <person name="Kozik A."/>
            <person name="Arikit S."/>
            <person name="Song C."/>
            <person name="Xia L."/>
            <person name="Froenicke L."/>
            <person name="Lavelle D.O."/>
            <person name="Truco M.J."/>
            <person name="Xia R."/>
            <person name="Zhu S."/>
            <person name="Xu C."/>
            <person name="Xu H."/>
            <person name="Xu X."/>
            <person name="Cox K."/>
            <person name="Korf I."/>
            <person name="Meyers B.C."/>
            <person name="Michelmore R.W."/>
        </authorList>
    </citation>
    <scope>NUCLEOTIDE SEQUENCE [LARGE SCALE GENOMIC DNA]</scope>
    <source>
        <strain evidence="4">cv. Salinas</strain>
        <tissue evidence="3">Seedlings</tissue>
    </source>
</reference>
<organism evidence="3 4">
    <name type="scientific">Lactuca sativa</name>
    <name type="common">Garden lettuce</name>
    <dbReference type="NCBI Taxonomy" id="4236"/>
    <lineage>
        <taxon>Eukaryota</taxon>
        <taxon>Viridiplantae</taxon>
        <taxon>Streptophyta</taxon>
        <taxon>Embryophyta</taxon>
        <taxon>Tracheophyta</taxon>
        <taxon>Spermatophyta</taxon>
        <taxon>Magnoliopsida</taxon>
        <taxon>eudicotyledons</taxon>
        <taxon>Gunneridae</taxon>
        <taxon>Pentapetalae</taxon>
        <taxon>asterids</taxon>
        <taxon>campanulids</taxon>
        <taxon>Asterales</taxon>
        <taxon>Asteraceae</taxon>
        <taxon>Cichorioideae</taxon>
        <taxon>Cichorieae</taxon>
        <taxon>Lactucinae</taxon>
        <taxon>Lactuca</taxon>
    </lineage>
</organism>
<dbReference type="PANTHER" id="PTHR46635:SF5">
    <property type="entry name" value="GLYCOSYL TRANSFERASE, FAMILY 1"/>
    <property type="match status" value="1"/>
</dbReference>
<feature type="region of interest" description="Disordered" evidence="1">
    <location>
        <begin position="178"/>
        <end position="232"/>
    </location>
</feature>
<protein>
    <submittedName>
        <fullName evidence="3">Uncharacterized protein</fullName>
    </submittedName>
</protein>
<evidence type="ECO:0000256" key="1">
    <source>
        <dbReference type="SAM" id="MobiDB-lite"/>
    </source>
</evidence>